<dbReference type="InterPro" id="IPR050857">
    <property type="entry name" value="D-2-hydroxyacid_DH"/>
</dbReference>
<dbReference type="InterPro" id="IPR006140">
    <property type="entry name" value="D-isomer_DH_NAD-bd"/>
</dbReference>
<dbReference type="Proteomes" id="UP000216451">
    <property type="component" value="Unassembled WGS sequence"/>
</dbReference>
<evidence type="ECO:0000313" key="9">
    <source>
        <dbReference type="Proteomes" id="UP000216451"/>
    </source>
</evidence>
<name>A0A261G883_9BIFI</name>
<dbReference type="SUPFAM" id="SSF51735">
    <property type="entry name" value="NAD(P)-binding Rossmann-fold domains"/>
    <property type="match status" value="1"/>
</dbReference>
<evidence type="ECO:0000256" key="5">
    <source>
        <dbReference type="RuleBase" id="RU003719"/>
    </source>
</evidence>
<comment type="caution">
    <text evidence="8">The sequence shown here is derived from an EMBL/GenBank/DDBJ whole genome shotgun (WGS) entry which is preliminary data.</text>
</comment>
<protein>
    <submittedName>
        <fullName evidence="8">2-hydroxyacid dehydrogenase</fullName>
    </submittedName>
</protein>
<keyword evidence="4" id="KW-0520">NAD</keyword>
<evidence type="ECO:0000256" key="3">
    <source>
        <dbReference type="ARBA" id="ARBA00023002"/>
    </source>
</evidence>
<dbReference type="InterPro" id="IPR036291">
    <property type="entry name" value="NAD(P)-bd_dom_sf"/>
</dbReference>
<dbReference type="EMBL" id="MWXA01000004">
    <property type="protein sequence ID" value="OZG67630.1"/>
    <property type="molecule type" value="Genomic_DNA"/>
</dbReference>
<keyword evidence="2" id="KW-0028">Amino-acid biosynthesis</keyword>
<reference evidence="8 9" key="1">
    <citation type="journal article" date="2017" name="BMC Genomics">
        <title>Comparative genomic and phylogenomic analyses of the Bifidobacteriaceae family.</title>
        <authorList>
            <person name="Lugli G.A."/>
            <person name="Milani C."/>
            <person name="Turroni F."/>
            <person name="Duranti S."/>
            <person name="Mancabelli L."/>
            <person name="Mangifesta M."/>
            <person name="Ferrario C."/>
            <person name="Modesto M."/>
            <person name="Mattarelli P."/>
            <person name="Jiri K."/>
            <person name="van Sinderen D."/>
            <person name="Ventura M."/>
        </authorList>
    </citation>
    <scope>NUCLEOTIDE SEQUENCE [LARGE SCALE GENOMIC DNA]</scope>
    <source>
        <strain evidence="8 9">LMG 28769</strain>
    </source>
</reference>
<dbReference type="GO" id="GO:0008652">
    <property type="term" value="P:amino acid biosynthetic process"/>
    <property type="evidence" value="ECO:0007669"/>
    <property type="project" value="UniProtKB-KW"/>
</dbReference>
<dbReference type="Pfam" id="PF00389">
    <property type="entry name" value="2-Hacid_dh"/>
    <property type="match status" value="1"/>
</dbReference>
<dbReference type="PROSITE" id="PS00065">
    <property type="entry name" value="D_2_HYDROXYACID_DH_1"/>
    <property type="match status" value="1"/>
</dbReference>
<evidence type="ECO:0000256" key="2">
    <source>
        <dbReference type="ARBA" id="ARBA00022605"/>
    </source>
</evidence>
<keyword evidence="3 5" id="KW-0560">Oxidoreductase</keyword>
<evidence type="ECO:0000259" key="7">
    <source>
        <dbReference type="Pfam" id="PF02826"/>
    </source>
</evidence>
<dbReference type="PANTHER" id="PTHR42789:SF1">
    <property type="entry name" value="D-ISOMER SPECIFIC 2-HYDROXYACID DEHYDROGENASE FAMILY PROTEIN (AFU_ORTHOLOGUE AFUA_6G10090)"/>
    <property type="match status" value="1"/>
</dbReference>
<evidence type="ECO:0000313" key="8">
    <source>
        <dbReference type="EMBL" id="OZG67630.1"/>
    </source>
</evidence>
<dbReference type="Pfam" id="PF02826">
    <property type="entry name" value="2-Hacid_dh_C"/>
    <property type="match status" value="1"/>
</dbReference>
<proteinExistence type="inferred from homology"/>
<dbReference type="GO" id="GO:0016616">
    <property type="term" value="F:oxidoreductase activity, acting on the CH-OH group of donors, NAD or NADP as acceptor"/>
    <property type="evidence" value="ECO:0007669"/>
    <property type="project" value="InterPro"/>
</dbReference>
<dbReference type="InterPro" id="IPR006139">
    <property type="entry name" value="D-isomer_2_OHA_DH_cat_dom"/>
</dbReference>
<organism evidence="8 9">
    <name type="scientific">Bifidobacterium aquikefiri</name>
    <dbReference type="NCBI Taxonomy" id="1653207"/>
    <lineage>
        <taxon>Bacteria</taxon>
        <taxon>Bacillati</taxon>
        <taxon>Actinomycetota</taxon>
        <taxon>Actinomycetes</taxon>
        <taxon>Bifidobacteriales</taxon>
        <taxon>Bifidobacteriaceae</taxon>
        <taxon>Bifidobacterium</taxon>
    </lineage>
</organism>
<gene>
    <name evidence="8" type="ORF">BAQU_0722</name>
</gene>
<comment type="similarity">
    <text evidence="1 5">Belongs to the D-isomer specific 2-hydroxyacid dehydrogenase family.</text>
</comment>
<dbReference type="Gene3D" id="3.40.50.720">
    <property type="entry name" value="NAD(P)-binding Rossmann-like Domain"/>
    <property type="match status" value="2"/>
</dbReference>
<dbReference type="RefSeq" id="WP_094692853.1">
    <property type="nucleotide sequence ID" value="NZ_JBDNSG010000026.1"/>
</dbReference>
<feature type="domain" description="D-isomer specific 2-hydroxyacid dehydrogenase NAD-binding" evidence="7">
    <location>
        <begin position="126"/>
        <end position="299"/>
    </location>
</feature>
<evidence type="ECO:0000259" key="6">
    <source>
        <dbReference type="Pfam" id="PF00389"/>
    </source>
</evidence>
<evidence type="ECO:0000256" key="4">
    <source>
        <dbReference type="ARBA" id="ARBA00023027"/>
    </source>
</evidence>
<sequence length="330" mass="36314">MSVIETTPSREGLPLLVIPNCVPVMVKAFRALLPEFDGLCRVRLFTDTMLDEDILARRMKGADSVIVVGFHVSDDLLKTMSQTVRCIAFGGTGVDNYVNLEKAHEYGIRICNIVHYGDAAVAEHAIALLMEITRRVGEMNADMHEGEWQPLNGTELYGKTMGIVGFGGIGQWVARIAHGFGMHVKVWSHHPHVEEMQQIQAASVESIHDLFESSDVVSFHLAYNRHTKGIVTADDLAALRKGAIVINTARAELIEKGALAHRLEKGDIFAGLDVFDTEPMPEVDPLRVVPNTILTPHAAWCTDQAVHNAVRQCVDSIRDFYAGKATNVVV</sequence>
<evidence type="ECO:0000256" key="1">
    <source>
        <dbReference type="ARBA" id="ARBA00005854"/>
    </source>
</evidence>
<dbReference type="InterPro" id="IPR029752">
    <property type="entry name" value="D-isomer_DH_CS1"/>
</dbReference>
<dbReference type="OrthoDB" id="4324715at2"/>
<feature type="domain" description="D-isomer specific 2-hydroxyacid dehydrogenase catalytic" evidence="6">
    <location>
        <begin position="42"/>
        <end position="329"/>
    </location>
</feature>
<dbReference type="AlphaFoldDB" id="A0A261G883"/>
<dbReference type="SUPFAM" id="SSF52283">
    <property type="entry name" value="Formate/glycerate dehydrogenase catalytic domain-like"/>
    <property type="match status" value="1"/>
</dbReference>
<accession>A0A261G883</accession>
<keyword evidence="9" id="KW-1185">Reference proteome</keyword>
<dbReference type="GO" id="GO:0051287">
    <property type="term" value="F:NAD binding"/>
    <property type="evidence" value="ECO:0007669"/>
    <property type="project" value="InterPro"/>
</dbReference>
<dbReference type="PANTHER" id="PTHR42789">
    <property type="entry name" value="D-ISOMER SPECIFIC 2-HYDROXYACID DEHYDROGENASE FAMILY PROTEIN (AFU_ORTHOLOGUE AFUA_6G10090)"/>
    <property type="match status" value="1"/>
</dbReference>
<dbReference type="GeneID" id="98295391"/>